<keyword evidence="2" id="KW-0813">Transport</keyword>
<evidence type="ECO:0000256" key="2">
    <source>
        <dbReference type="ARBA" id="ARBA00022448"/>
    </source>
</evidence>
<dbReference type="Pfam" id="PF00083">
    <property type="entry name" value="Sugar_tr"/>
    <property type="match status" value="1"/>
</dbReference>
<dbReference type="PANTHER" id="PTHR23511:SF34">
    <property type="entry name" value="SYNAPTIC VESICLE GLYCOPROTEIN 2"/>
    <property type="match status" value="1"/>
</dbReference>
<dbReference type="InterPro" id="IPR036259">
    <property type="entry name" value="MFS_trans_sf"/>
</dbReference>
<keyword evidence="5 6" id="KW-0472">Membrane</keyword>
<dbReference type="SUPFAM" id="SSF103473">
    <property type="entry name" value="MFS general substrate transporter"/>
    <property type="match status" value="1"/>
</dbReference>
<feature type="transmembrane region" description="Helical" evidence="6">
    <location>
        <begin position="192"/>
        <end position="210"/>
    </location>
</feature>
<feature type="transmembrane region" description="Helical" evidence="6">
    <location>
        <begin position="276"/>
        <end position="297"/>
    </location>
</feature>
<dbReference type="PANTHER" id="PTHR23511">
    <property type="entry name" value="SYNAPTIC VESICLE GLYCOPROTEIN 2"/>
    <property type="match status" value="1"/>
</dbReference>
<dbReference type="Proteomes" id="UP001519654">
    <property type="component" value="Unassembled WGS sequence"/>
</dbReference>
<proteinExistence type="predicted"/>
<feature type="transmembrane region" description="Helical" evidence="6">
    <location>
        <begin position="69"/>
        <end position="89"/>
    </location>
</feature>
<feature type="transmembrane region" description="Helical" evidence="6">
    <location>
        <begin position="155"/>
        <end position="180"/>
    </location>
</feature>
<evidence type="ECO:0000313" key="9">
    <source>
        <dbReference type="Proteomes" id="UP001519654"/>
    </source>
</evidence>
<feature type="transmembrane region" description="Helical" evidence="6">
    <location>
        <begin position="369"/>
        <end position="391"/>
    </location>
</feature>
<dbReference type="InterPro" id="IPR020846">
    <property type="entry name" value="MFS_dom"/>
</dbReference>
<feature type="transmembrane region" description="Helical" evidence="6">
    <location>
        <begin position="411"/>
        <end position="428"/>
    </location>
</feature>
<name>A0ABS5YGJ8_9ACTN</name>
<feature type="transmembrane region" description="Helical" evidence="6">
    <location>
        <begin position="122"/>
        <end position="143"/>
    </location>
</feature>
<dbReference type="InterPro" id="IPR005828">
    <property type="entry name" value="MFS_sugar_transport-like"/>
</dbReference>
<feature type="transmembrane region" description="Helical" evidence="6">
    <location>
        <begin position="96"/>
        <end position="116"/>
    </location>
</feature>
<gene>
    <name evidence="8" type="ORF">KOI35_02985</name>
</gene>
<accession>A0ABS5YGJ8</accession>
<keyword evidence="9" id="KW-1185">Reference proteome</keyword>
<protein>
    <submittedName>
        <fullName evidence="8">MFS transporter</fullName>
    </submittedName>
</protein>
<evidence type="ECO:0000256" key="1">
    <source>
        <dbReference type="ARBA" id="ARBA00004651"/>
    </source>
</evidence>
<dbReference type="EMBL" id="JAHKKG010000001">
    <property type="protein sequence ID" value="MBU2662467.1"/>
    <property type="molecule type" value="Genomic_DNA"/>
</dbReference>
<dbReference type="RefSeq" id="WP_215784413.1">
    <property type="nucleotide sequence ID" value="NZ_JAHKKG010000001.1"/>
</dbReference>
<evidence type="ECO:0000256" key="4">
    <source>
        <dbReference type="ARBA" id="ARBA00022989"/>
    </source>
</evidence>
<dbReference type="Gene3D" id="1.20.1250.20">
    <property type="entry name" value="MFS general substrate transporter like domains"/>
    <property type="match status" value="1"/>
</dbReference>
<comment type="caution">
    <text evidence="8">The sequence shown here is derived from an EMBL/GenBank/DDBJ whole genome shotgun (WGS) entry which is preliminary data.</text>
</comment>
<keyword evidence="4 6" id="KW-1133">Transmembrane helix</keyword>
<evidence type="ECO:0000256" key="5">
    <source>
        <dbReference type="ARBA" id="ARBA00023136"/>
    </source>
</evidence>
<evidence type="ECO:0000256" key="6">
    <source>
        <dbReference type="SAM" id="Phobius"/>
    </source>
</evidence>
<sequence>MHADHNLESAPTGAVATTLDRSGFTRAQFWVLLIILAGMFFDTLEQNSVGAMGANLKQSLDISDTQLTVINTATVLGGLIGRLVGGWLADRYGRRAALSLNLLVYTLGGLISAVAVNYEMLMASRLLVGIGLGGEFVIGIAMLSEMVATRHRGALVATLNIGSGGVGNFLSYGLFFLILGPFAGAFGGDETVWRWTFLLLALPAVLVVVYRRRLPETPRFLLSKGRIEEANRSLAILTSNSLRPPTGSAPAGPLTEADVPERQLASSPKAVFARSVLPRTVAIGAASWMAFGAQVTLNFLMPTLLVERGYSISESLLFTMIMNVGSLLGACAAAVLASRVGRRAAVGGAGVLGCLTAVAFAMFGETTALILVLGATFQFFTMITNTTLAVWSPELYPTAVRASGTSIVNGIGNIAGAVMPFLAVWLFARFGLAGVFSMVAVMYALLVVASRFAPETRNRSLEQINVRTERVVRTSLGPALPA</sequence>
<feature type="transmembrane region" description="Helical" evidence="6">
    <location>
        <begin position="434"/>
        <end position="453"/>
    </location>
</feature>
<reference evidence="8 9" key="1">
    <citation type="submission" date="2021-06" db="EMBL/GenBank/DDBJ databases">
        <title>Actinoplanes lichenicola sp. nov., and Actinoplanes ovalisporus sp. nov., isolated from lichen in Thailand.</title>
        <authorList>
            <person name="Saeng-In P."/>
            <person name="Kanchanasin P."/>
            <person name="Yuki M."/>
            <person name="Kudo T."/>
            <person name="Ohkuma M."/>
            <person name="Phongsopitanun W."/>
            <person name="Tanasupawat S."/>
        </authorList>
    </citation>
    <scope>NUCLEOTIDE SEQUENCE [LARGE SCALE GENOMIC DNA]</scope>
    <source>
        <strain evidence="8 9">NBRC 110975</strain>
    </source>
</reference>
<feature type="transmembrane region" description="Helical" evidence="6">
    <location>
        <begin position="344"/>
        <end position="363"/>
    </location>
</feature>
<feature type="transmembrane region" description="Helical" evidence="6">
    <location>
        <begin position="317"/>
        <end position="337"/>
    </location>
</feature>
<feature type="domain" description="Major facilitator superfamily (MFS) profile" evidence="7">
    <location>
        <begin position="31"/>
        <end position="458"/>
    </location>
</feature>
<keyword evidence="3 6" id="KW-0812">Transmembrane</keyword>
<comment type="subcellular location">
    <subcellularLocation>
        <location evidence="1">Cell membrane</location>
        <topology evidence="1">Multi-pass membrane protein</topology>
    </subcellularLocation>
</comment>
<dbReference type="PROSITE" id="PS50850">
    <property type="entry name" value="MFS"/>
    <property type="match status" value="1"/>
</dbReference>
<evidence type="ECO:0000259" key="7">
    <source>
        <dbReference type="PROSITE" id="PS50850"/>
    </source>
</evidence>
<evidence type="ECO:0000256" key="3">
    <source>
        <dbReference type="ARBA" id="ARBA00022692"/>
    </source>
</evidence>
<evidence type="ECO:0000313" key="8">
    <source>
        <dbReference type="EMBL" id="MBU2662467.1"/>
    </source>
</evidence>
<feature type="transmembrane region" description="Helical" evidence="6">
    <location>
        <begin position="29"/>
        <end position="49"/>
    </location>
</feature>
<organism evidence="8 9">
    <name type="scientific">Paractinoplanes bogorensis</name>
    <dbReference type="NCBI Taxonomy" id="1610840"/>
    <lineage>
        <taxon>Bacteria</taxon>
        <taxon>Bacillati</taxon>
        <taxon>Actinomycetota</taxon>
        <taxon>Actinomycetes</taxon>
        <taxon>Micromonosporales</taxon>
        <taxon>Micromonosporaceae</taxon>
        <taxon>Paractinoplanes</taxon>
    </lineage>
</organism>